<keyword evidence="9" id="KW-1185">Reference proteome</keyword>
<evidence type="ECO:0000256" key="1">
    <source>
        <dbReference type="ARBA" id="ARBA00004651"/>
    </source>
</evidence>
<feature type="transmembrane region" description="Helical" evidence="6">
    <location>
        <begin position="335"/>
        <end position="352"/>
    </location>
</feature>
<accession>A0A220VFM7</accession>
<keyword evidence="2" id="KW-1003">Cell membrane</keyword>
<evidence type="ECO:0000313" key="9">
    <source>
        <dbReference type="Proteomes" id="UP000242175"/>
    </source>
</evidence>
<dbReference type="InterPro" id="IPR036259">
    <property type="entry name" value="MFS_trans_sf"/>
</dbReference>
<feature type="transmembrane region" description="Helical" evidence="6">
    <location>
        <begin position="358"/>
        <end position="375"/>
    </location>
</feature>
<dbReference type="EMBL" id="CP022356">
    <property type="protein sequence ID" value="ASK79167.1"/>
    <property type="molecule type" value="Genomic_DNA"/>
</dbReference>
<feature type="transmembrane region" description="Helical" evidence="6">
    <location>
        <begin position="267"/>
        <end position="285"/>
    </location>
</feature>
<feature type="transmembrane region" description="Helical" evidence="6">
    <location>
        <begin position="7"/>
        <end position="26"/>
    </location>
</feature>
<reference evidence="8 9" key="1">
    <citation type="journal article" date="2016" name="Int. J. Syst. Evol. Microbiol.">
        <title>Paraphotobacterium marinum gen. nov., sp. nov., a member of the family Vibrionaceae, isolated from surface seawater.</title>
        <authorList>
            <person name="Huang Z."/>
            <person name="Dong C."/>
            <person name="Shao Z."/>
        </authorList>
    </citation>
    <scope>NUCLEOTIDE SEQUENCE [LARGE SCALE GENOMIC DNA]</scope>
    <source>
        <strain evidence="8 9">NSCS20N07D</strain>
    </source>
</reference>
<dbReference type="InterPro" id="IPR050189">
    <property type="entry name" value="MFS_Efflux_Transporters"/>
</dbReference>
<feature type="transmembrane region" description="Helical" evidence="6">
    <location>
        <begin position="69"/>
        <end position="87"/>
    </location>
</feature>
<sequence length="395" mass="42417">MKKSLIPLFMGGIALGISEFVIMGILPEISSSLNISISKSGHFISAYALGVVVGAPLLIVFSRKFSPKILLTLLAFMIMAFNFLSSLCSNYTSLLIARFLSGLPHGSFFGVGAIVAIKLADEGKKTQAIAAMFAGLTVANIIGVPLGTYMAYTISWQMSFILVGIFGLLTMVLVISWLPNVSNNPSKGLKSELTILRKFNVWLALILVTIGYAGMFAWISYIAPLMIHVTHLSENKIPYIMSLAGVGMLCGNILGSKLSDRLTAIKTVILLLILMVLGLSIVYQFSNILIISLLMTFIMGGLSFALGPPIQVLLIEVFEGSEMLGSALSQSGINISNALGAFIGGIPLAYSFSYTSPVIPGIICSLIGVFIALYLRQRVYIKQTTKNYLANQVSS</sequence>
<evidence type="ECO:0000256" key="2">
    <source>
        <dbReference type="ARBA" id="ARBA00022475"/>
    </source>
</evidence>
<evidence type="ECO:0000256" key="5">
    <source>
        <dbReference type="ARBA" id="ARBA00023136"/>
    </source>
</evidence>
<feature type="transmembrane region" description="Helical" evidence="6">
    <location>
        <begin position="99"/>
        <end position="117"/>
    </location>
</feature>
<dbReference type="GO" id="GO:0022857">
    <property type="term" value="F:transmembrane transporter activity"/>
    <property type="evidence" value="ECO:0007669"/>
    <property type="project" value="InterPro"/>
</dbReference>
<keyword evidence="4 6" id="KW-1133">Transmembrane helix</keyword>
<dbReference type="PANTHER" id="PTHR43124">
    <property type="entry name" value="PURINE EFFLUX PUMP PBUE"/>
    <property type="match status" value="1"/>
</dbReference>
<evidence type="ECO:0000256" key="3">
    <source>
        <dbReference type="ARBA" id="ARBA00022692"/>
    </source>
</evidence>
<dbReference type="RefSeq" id="WP_089074075.1">
    <property type="nucleotide sequence ID" value="NZ_CBCSAM010000002.1"/>
</dbReference>
<comment type="subcellular location">
    <subcellularLocation>
        <location evidence="1">Cell membrane</location>
        <topology evidence="1">Multi-pass membrane protein</topology>
    </subcellularLocation>
</comment>
<evidence type="ECO:0000256" key="6">
    <source>
        <dbReference type="SAM" id="Phobius"/>
    </source>
</evidence>
<dbReference type="KEGG" id="pmai:CF386_08845"/>
<feature type="transmembrane region" description="Helical" evidence="6">
    <location>
        <begin position="291"/>
        <end position="314"/>
    </location>
</feature>
<protein>
    <submittedName>
        <fullName evidence="8">MFS transporter</fullName>
    </submittedName>
</protein>
<name>A0A220VFM7_9GAMM</name>
<dbReference type="SUPFAM" id="SSF103473">
    <property type="entry name" value="MFS general substrate transporter"/>
    <property type="match status" value="1"/>
</dbReference>
<dbReference type="Pfam" id="PF07690">
    <property type="entry name" value="MFS_1"/>
    <property type="match status" value="1"/>
</dbReference>
<dbReference type="PANTHER" id="PTHR43124:SF6">
    <property type="entry name" value="TRANSPORTER ARAJ-RELATED"/>
    <property type="match status" value="1"/>
</dbReference>
<feature type="transmembrane region" description="Helical" evidence="6">
    <location>
        <begin position="46"/>
        <end position="62"/>
    </location>
</feature>
<evidence type="ECO:0000313" key="8">
    <source>
        <dbReference type="EMBL" id="ASK79167.1"/>
    </source>
</evidence>
<feature type="transmembrane region" description="Helical" evidence="6">
    <location>
        <begin position="237"/>
        <end position="255"/>
    </location>
</feature>
<dbReference type="AlphaFoldDB" id="A0A220VFM7"/>
<evidence type="ECO:0000256" key="4">
    <source>
        <dbReference type="ARBA" id="ARBA00022989"/>
    </source>
</evidence>
<dbReference type="PROSITE" id="PS50850">
    <property type="entry name" value="MFS"/>
    <property type="match status" value="1"/>
</dbReference>
<keyword evidence="3 6" id="KW-0812">Transmembrane</keyword>
<feature type="transmembrane region" description="Helical" evidence="6">
    <location>
        <begin position="158"/>
        <end position="178"/>
    </location>
</feature>
<feature type="transmembrane region" description="Helical" evidence="6">
    <location>
        <begin position="129"/>
        <end position="152"/>
    </location>
</feature>
<feature type="transmembrane region" description="Helical" evidence="6">
    <location>
        <begin position="199"/>
        <end position="225"/>
    </location>
</feature>
<dbReference type="InterPro" id="IPR011701">
    <property type="entry name" value="MFS"/>
</dbReference>
<dbReference type="CDD" id="cd17324">
    <property type="entry name" value="MFS_NepI_like"/>
    <property type="match status" value="1"/>
</dbReference>
<dbReference type="GO" id="GO:0005886">
    <property type="term" value="C:plasma membrane"/>
    <property type="evidence" value="ECO:0007669"/>
    <property type="project" value="UniProtKB-SubCell"/>
</dbReference>
<gene>
    <name evidence="8" type="ORF">CF386_08845</name>
</gene>
<dbReference type="InterPro" id="IPR020846">
    <property type="entry name" value="MFS_dom"/>
</dbReference>
<evidence type="ECO:0000259" key="7">
    <source>
        <dbReference type="PROSITE" id="PS50850"/>
    </source>
</evidence>
<dbReference type="Gene3D" id="1.20.1250.20">
    <property type="entry name" value="MFS general substrate transporter like domains"/>
    <property type="match status" value="2"/>
</dbReference>
<organism evidence="8 9">
    <name type="scientific">Paraphotobacterium marinum</name>
    <dbReference type="NCBI Taxonomy" id="1755811"/>
    <lineage>
        <taxon>Bacteria</taxon>
        <taxon>Pseudomonadati</taxon>
        <taxon>Pseudomonadota</taxon>
        <taxon>Gammaproteobacteria</taxon>
        <taxon>Vibrionales</taxon>
        <taxon>Vibrionaceae</taxon>
        <taxon>Paraphotobacterium</taxon>
    </lineage>
</organism>
<keyword evidence="5 6" id="KW-0472">Membrane</keyword>
<dbReference type="OrthoDB" id="9788453at2"/>
<feature type="domain" description="Major facilitator superfamily (MFS) profile" evidence="7">
    <location>
        <begin position="4"/>
        <end position="380"/>
    </location>
</feature>
<proteinExistence type="predicted"/>
<dbReference type="Proteomes" id="UP000242175">
    <property type="component" value="Chromosome small"/>
</dbReference>